<feature type="region of interest" description="Disordered" evidence="1">
    <location>
        <begin position="203"/>
        <end position="274"/>
    </location>
</feature>
<evidence type="ECO:0000313" key="3">
    <source>
        <dbReference type="EMBL" id="CAE0252045.1"/>
    </source>
</evidence>
<evidence type="ECO:0008006" key="4">
    <source>
        <dbReference type="Google" id="ProtNLM"/>
    </source>
</evidence>
<keyword evidence="2" id="KW-0472">Membrane</keyword>
<evidence type="ECO:0000256" key="1">
    <source>
        <dbReference type="SAM" id="MobiDB-lite"/>
    </source>
</evidence>
<reference evidence="3" key="1">
    <citation type="submission" date="2021-01" db="EMBL/GenBank/DDBJ databases">
        <authorList>
            <person name="Corre E."/>
            <person name="Pelletier E."/>
            <person name="Niang G."/>
            <person name="Scheremetjew M."/>
            <person name="Finn R."/>
            <person name="Kale V."/>
            <person name="Holt S."/>
            <person name="Cochrane G."/>
            <person name="Meng A."/>
            <person name="Brown T."/>
            <person name="Cohen L."/>
        </authorList>
    </citation>
    <scope>NUCLEOTIDE SEQUENCE</scope>
    <source>
        <strain evidence="3">NIES-2562</strain>
    </source>
</reference>
<dbReference type="EMBL" id="HBIB01021929">
    <property type="protein sequence ID" value="CAE0252045.1"/>
    <property type="molecule type" value="Transcribed_RNA"/>
</dbReference>
<evidence type="ECO:0000256" key="2">
    <source>
        <dbReference type="SAM" id="Phobius"/>
    </source>
</evidence>
<feature type="transmembrane region" description="Helical" evidence="2">
    <location>
        <begin position="90"/>
        <end position="111"/>
    </location>
</feature>
<sequence>MGQHSRIPASVVRNNLRQQEEETSGMSKVISKARRVAEAVTTGVAELKQLTPSMEAFGLSKKDVNPDDVLIEPATLSMKRKGCAAVAHKAYLFLRYFLLFLMFVLQAWSAVDVSAISFGSQINESNNVLASNGILAYFLSINGVNTTQLTNPYLIIQDPTPWEEKSPLEQGLSFIPLFNNVLTAICVGLIITNQVVTGVKRRKNNNQRKQVAAQQLAAADEEEGRTGEGREEEMASADAAHLKSFRPRSSSREPLRLDNGSAASSGIPKVTGRV</sequence>
<accession>A0A7S3DAT0</accession>
<dbReference type="AlphaFoldDB" id="A0A7S3DAT0"/>
<organism evidence="3">
    <name type="scientific">Palpitomonas bilix</name>
    <dbReference type="NCBI Taxonomy" id="652834"/>
    <lineage>
        <taxon>Eukaryota</taxon>
        <taxon>Eukaryota incertae sedis</taxon>
    </lineage>
</organism>
<keyword evidence="2" id="KW-1133">Transmembrane helix</keyword>
<proteinExistence type="predicted"/>
<feature type="compositionally biased region" description="Basic and acidic residues" evidence="1">
    <location>
        <begin position="224"/>
        <end position="233"/>
    </location>
</feature>
<feature type="transmembrane region" description="Helical" evidence="2">
    <location>
        <begin position="177"/>
        <end position="199"/>
    </location>
</feature>
<protein>
    <recommendedName>
        <fullName evidence="4">Transmembrane protein</fullName>
    </recommendedName>
</protein>
<name>A0A7S3DAT0_9EUKA</name>
<keyword evidence="2" id="KW-0812">Transmembrane</keyword>
<gene>
    <name evidence="3" type="ORF">PBIL07802_LOCUS14272</name>
</gene>